<dbReference type="CDD" id="cd00063">
    <property type="entry name" value="FN3"/>
    <property type="match status" value="1"/>
</dbReference>
<feature type="domain" description="Putative carbohydrate metabolism" evidence="2">
    <location>
        <begin position="355"/>
        <end position="553"/>
    </location>
</feature>
<dbReference type="InterPro" id="IPR013783">
    <property type="entry name" value="Ig-like_fold"/>
</dbReference>
<dbReference type="Gene3D" id="2.60.120.890">
    <property type="entry name" value="BT2081, beta-jelly-roll domain"/>
    <property type="match status" value="1"/>
</dbReference>
<organism evidence="3 4">
    <name type="scientific">Parabacteroides distasonis</name>
    <dbReference type="NCBI Taxonomy" id="823"/>
    <lineage>
        <taxon>Bacteria</taxon>
        <taxon>Pseudomonadati</taxon>
        <taxon>Bacteroidota</taxon>
        <taxon>Bacteroidia</taxon>
        <taxon>Bacteroidales</taxon>
        <taxon>Tannerellaceae</taxon>
        <taxon>Parabacteroides</taxon>
    </lineage>
</organism>
<dbReference type="Pfam" id="PF13201">
    <property type="entry name" value="PCMD"/>
    <property type="match status" value="1"/>
</dbReference>
<keyword evidence="1" id="KW-0732">Signal</keyword>
<dbReference type="InterPro" id="IPR036116">
    <property type="entry name" value="FN3_sf"/>
</dbReference>
<evidence type="ECO:0000259" key="2">
    <source>
        <dbReference type="Pfam" id="PF13201"/>
    </source>
</evidence>
<dbReference type="EMBL" id="VOHW01000009">
    <property type="protein sequence ID" value="TWV60488.1"/>
    <property type="molecule type" value="Genomic_DNA"/>
</dbReference>
<dbReference type="Gene3D" id="2.60.40.2340">
    <property type="match status" value="1"/>
</dbReference>
<dbReference type="InterPro" id="IPR038653">
    <property type="entry name" value="Put_CMD_sf"/>
</dbReference>
<dbReference type="Proteomes" id="UP000315827">
    <property type="component" value="Unassembled WGS sequence"/>
</dbReference>
<feature type="chain" id="PRO_5022722713" description="Putative carbohydrate metabolism domain-containing protein" evidence="1">
    <location>
        <begin position="22"/>
        <end position="555"/>
    </location>
</feature>
<dbReference type="SUPFAM" id="SSF49265">
    <property type="entry name" value="Fibronectin type III"/>
    <property type="match status" value="1"/>
</dbReference>
<name>A0A5C6KFM2_PARDI</name>
<dbReference type="Gene3D" id="2.60.40.10">
    <property type="entry name" value="Immunoglobulins"/>
    <property type="match status" value="1"/>
</dbReference>
<evidence type="ECO:0000313" key="3">
    <source>
        <dbReference type="EMBL" id="TWV60488.1"/>
    </source>
</evidence>
<comment type="caution">
    <text evidence="3">The sequence shown here is derived from an EMBL/GenBank/DDBJ whole genome shotgun (WGS) entry which is preliminary data.</text>
</comment>
<dbReference type="PROSITE" id="PS51257">
    <property type="entry name" value="PROKAR_LIPOPROTEIN"/>
    <property type="match status" value="1"/>
</dbReference>
<gene>
    <name evidence="3" type="ORF">FSA05_14575</name>
</gene>
<proteinExistence type="predicted"/>
<accession>A0A5C6KFM2</accession>
<sequence length="555" mass="61022">MRIMRLHKLFAFLSACVGLTACIENDIPYPIVEGSITAMKVEGQIGTEEINTSTYTAAITVNDSVDVRKLRVTQLRVSSNATIIPDSSKCLDIEKFPTEGFGSLDSIPRSSNTRIDFSKPVSLTLRTYQDYKWTVTVSQTFERTIEVENQIGNATIDAQNCQVIIYVAKEQALDKIKVTKMDLGGKYGTVTPAPTTVTDFMLPKTFTVYRHGIKEDAYKEIWTVSVFNADDDTPTTSGDTFAMATKATISGSVQSGKTPMIEYKKTVDSDWSQVPATEVNVNGTSFTTTLGSLTPGTSYTYRISVDNVAVKEVSFTTAEAIALAGGNLDNWHVDPATAGSKKELWRPWASGGTSFWDTGNKGATTIGTSNSLPTDDTSNGSGKAAKLESKYLLIKLAAGNIFTGVYKETDGTNGILTFGREFTSFPSKLRFHYKYTSTMISKVGDNDFQYLKGRPDSCCVYIALTDWSAPKEIRTNPSTRVLFDKSDKNIIAYGEFVSSESTSAYQQLEIPLEYRYENRTPKYIVVVATASKYGDYFTGGDGSTLWLDNLELVYD</sequence>
<reference evidence="3 4" key="1">
    <citation type="submission" date="2019-07" db="EMBL/GenBank/DDBJ databases">
        <title>Genome sequencing of Parabacteroides distasonis iSURF_7.</title>
        <authorList>
            <person name="Degefu H.N."/>
            <person name="Ruoff K.L."/>
            <person name="Price C.E."/>
            <person name="Valls R.A."/>
            <person name="O'Toole G.A."/>
        </authorList>
    </citation>
    <scope>NUCLEOTIDE SEQUENCE [LARGE SCALE GENOMIC DNA]</scope>
    <source>
        <strain evidence="3 4">CFPLTA003_1B</strain>
    </source>
</reference>
<evidence type="ECO:0000313" key="4">
    <source>
        <dbReference type="Proteomes" id="UP000315827"/>
    </source>
</evidence>
<feature type="signal peptide" evidence="1">
    <location>
        <begin position="1"/>
        <end position="21"/>
    </location>
</feature>
<evidence type="ECO:0000256" key="1">
    <source>
        <dbReference type="SAM" id="SignalP"/>
    </source>
</evidence>
<protein>
    <recommendedName>
        <fullName evidence="2">Putative carbohydrate metabolism domain-containing protein</fullName>
    </recommendedName>
</protein>
<dbReference type="InterPro" id="IPR003961">
    <property type="entry name" value="FN3_dom"/>
</dbReference>
<dbReference type="InterPro" id="IPR025112">
    <property type="entry name" value="PCMD"/>
</dbReference>
<dbReference type="AlphaFoldDB" id="A0A5C6KFM2"/>